<dbReference type="Proteomes" id="UP000776700">
    <property type="component" value="Unassembled WGS sequence"/>
</dbReference>
<proteinExistence type="predicted"/>
<feature type="non-terminal residue" evidence="1">
    <location>
        <position position="1"/>
    </location>
</feature>
<gene>
    <name evidence="1" type="ORF">K8V90_10850</name>
</gene>
<reference evidence="1" key="2">
    <citation type="submission" date="2021-09" db="EMBL/GenBank/DDBJ databases">
        <authorList>
            <person name="Gilroy R."/>
        </authorList>
    </citation>
    <scope>NUCLEOTIDE SEQUENCE</scope>
    <source>
        <strain evidence="1">1277</strain>
    </source>
</reference>
<comment type="caution">
    <text evidence="1">The sequence shown here is derived from an EMBL/GenBank/DDBJ whole genome shotgun (WGS) entry which is preliminary data.</text>
</comment>
<dbReference type="EMBL" id="DYUB01000338">
    <property type="protein sequence ID" value="HJG97590.1"/>
    <property type="molecule type" value="Genomic_DNA"/>
</dbReference>
<protein>
    <recommendedName>
        <fullName evidence="3">Phage tail tape measure protein</fullName>
    </recommendedName>
</protein>
<evidence type="ECO:0000313" key="1">
    <source>
        <dbReference type="EMBL" id="HJG97590.1"/>
    </source>
</evidence>
<dbReference type="AlphaFoldDB" id="A0A921N2J0"/>
<reference evidence="1" key="1">
    <citation type="journal article" date="2021" name="PeerJ">
        <title>Extensive microbial diversity within the chicken gut microbiome revealed by metagenomics and culture.</title>
        <authorList>
            <person name="Gilroy R."/>
            <person name="Ravi A."/>
            <person name="Getino M."/>
            <person name="Pursley I."/>
            <person name="Horton D.L."/>
            <person name="Alikhan N.F."/>
            <person name="Baker D."/>
            <person name="Gharbi K."/>
            <person name="Hall N."/>
            <person name="Watson M."/>
            <person name="Adriaenssens E.M."/>
            <person name="Foster-Nyarko E."/>
            <person name="Jarju S."/>
            <person name="Secka A."/>
            <person name="Antonio M."/>
            <person name="Oren A."/>
            <person name="Chaudhuri R.R."/>
            <person name="La Ragione R."/>
            <person name="Hildebrand F."/>
            <person name="Pallen M.J."/>
        </authorList>
    </citation>
    <scope>NUCLEOTIDE SEQUENCE</scope>
    <source>
        <strain evidence="1">1277</strain>
    </source>
</reference>
<accession>A0A921N2J0</accession>
<evidence type="ECO:0008006" key="3">
    <source>
        <dbReference type="Google" id="ProtNLM"/>
    </source>
</evidence>
<name>A0A921N2J0_9FIRM</name>
<sequence length="117" mass="13046">ISNIVKTSISLITSIFRGDFKSVENIVNNVLNSVINKFNSGMEKAKNAVSKGINAMKNMFNITFPTPKIKLPRISISGSFSLNPPSVPKFGKKKCRLLRRLSMKKPFKIGKNLSYLL</sequence>
<organism evidence="1 2">
    <name type="scientific">Romboutsia timonensis</name>
    <dbReference type="NCBI Taxonomy" id="1776391"/>
    <lineage>
        <taxon>Bacteria</taxon>
        <taxon>Bacillati</taxon>
        <taxon>Bacillota</taxon>
        <taxon>Clostridia</taxon>
        <taxon>Peptostreptococcales</taxon>
        <taxon>Peptostreptococcaceae</taxon>
        <taxon>Romboutsia</taxon>
    </lineage>
</organism>
<evidence type="ECO:0000313" key="2">
    <source>
        <dbReference type="Proteomes" id="UP000776700"/>
    </source>
</evidence>